<proteinExistence type="predicted"/>
<evidence type="ECO:0008006" key="3">
    <source>
        <dbReference type="Google" id="ProtNLM"/>
    </source>
</evidence>
<sequence>MSTTRNKRRTIAVAAAGTVVAAGIIAGVLYQQGDDTGSGQAKKAGLPVSASAPTHTPASTPSLTPDKAPTATPTPKIDIKAGEEGSLTAIRQLRSGMTDEQVKTVTKGCGTGATEDREGGEVRHNYTCDDGLKLYVHIKDGKVTGYGATR</sequence>
<dbReference type="AlphaFoldDB" id="A0AAU2VE56"/>
<dbReference type="EMBL" id="CP108318">
    <property type="protein sequence ID" value="WTW64954.1"/>
    <property type="molecule type" value="Genomic_DNA"/>
</dbReference>
<feature type="compositionally biased region" description="Polar residues" evidence="1">
    <location>
        <begin position="51"/>
        <end position="63"/>
    </location>
</feature>
<evidence type="ECO:0000313" key="2">
    <source>
        <dbReference type="EMBL" id="WTW64954.1"/>
    </source>
</evidence>
<organism evidence="2">
    <name type="scientific">Streptomyces sp. NBC_00003</name>
    <dbReference type="NCBI Taxonomy" id="2903608"/>
    <lineage>
        <taxon>Bacteria</taxon>
        <taxon>Bacillati</taxon>
        <taxon>Actinomycetota</taxon>
        <taxon>Actinomycetes</taxon>
        <taxon>Kitasatosporales</taxon>
        <taxon>Streptomycetaceae</taxon>
        <taxon>Streptomyces</taxon>
    </lineage>
</organism>
<evidence type="ECO:0000256" key="1">
    <source>
        <dbReference type="SAM" id="MobiDB-lite"/>
    </source>
</evidence>
<gene>
    <name evidence="2" type="ORF">OG549_32285</name>
</gene>
<name>A0AAU2VE56_9ACTN</name>
<protein>
    <recommendedName>
        <fullName evidence="3">PepSY domain-containing protein</fullName>
    </recommendedName>
</protein>
<reference evidence="2" key="1">
    <citation type="submission" date="2022-10" db="EMBL/GenBank/DDBJ databases">
        <title>The complete genomes of actinobacterial strains from the NBC collection.</title>
        <authorList>
            <person name="Joergensen T.S."/>
            <person name="Alvarez Arevalo M."/>
            <person name="Sterndorff E.B."/>
            <person name="Faurdal D."/>
            <person name="Vuksanovic O."/>
            <person name="Mourched A.-S."/>
            <person name="Charusanti P."/>
            <person name="Shaw S."/>
            <person name="Blin K."/>
            <person name="Weber T."/>
        </authorList>
    </citation>
    <scope>NUCLEOTIDE SEQUENCE</scope>
    <source>
        <strain evidence="2">NBC_00003</strain>
    </source>
</reference>
<feature type="compositionally biased region" description="Low complexity" evidence="1">
    <location>
        <begin position="64"/>
        <end position="76"/>
    </location>
</feature>
<feature type="region of interest" description="Disordered" evidence="1">
    <location>
        <begin position="36"/>
        <end position="85"/>
    </location>
</feature>
<accession>A0AAU2VE56</accession>